<evidence type="ECO:0000256" key="3">
    <source>
        <dbReference type="ARBA" id="ARBA00022603"/>
    </source>
</evidence>
<dbReference type="RefSeq" id="WP_018081330.1">
    <property type="nucleotide sequence ID" value="NZ_AQWM01000005.1"/>
</dbReference>
<sequence length="352" mass="38950">MKDPVSDTLFLPLIEELIDLPEQGQILFLRARLSDALMDLPREKFVCDQSFKPAHDILERAGFALNDGDGETYPLTLVLPPRQREEYRALLARAVLSTQAGGIVMAAVSNNEGAKTVENDLKALAGHVSSLSKNKCRVFWARLDDRRDADLIADWSQFDAPRTIENGRFASRPGLFAWDHLDAGSKLLVDNMPTNLKGKVADLGAGFGYLCDEVLTKNPAITHVDVIEAEKRALDMARQNLAAHGDRVSFHWADATKPLPDLYDAIITNPPFHITDRSDRHDVGKAFITSAAKALNSGGQLWLVANRHLPYEETLKVAFKSVNAIAENGYFKVFRAVGPKGKTKTYAELDDQ</sequence>
<dbReference type="EMBL" id="AWGB01000005">
    <property type="protein sequence ID" value="ESQ94175.1"/>
    <property type="molecule type" value="Genomic_DNA"/>
</dbReference>
<organism evidence="7 8">
    <name type="scientific">Asticcacaulis benevestitus DSM 16100 = ATCC BAA-896</name>
    <dbReference type="NCBI Taxonomy" id="1121022"/>
    <lineage>
        <taxon>Bacteria</taxon>
        <taxon>Pseudomonadati</taxon>
        <taxon>Pseudomonadota</taxon>
        <taxon>Alphaproteobacteria</taxon>
        <taxon>Caulobacterales</taxon>
        <taxon>Caulobacteraceae</taxon>
        <taxon>Asticcacaulis</taxon>
    </lineage>
</organism>
<dbReference type="PANTHER" id="PTHR47816">
    <property type="entry name" value="RIBOSOMAL RNA SMALL SUBUNIT METHYLTRANSFERASE C"/>
    <property type="match status" value="1"/>
</dbReference>
<keyword evidence="1" id="KW-0963">Cytoplasm</keyword>
<dbReference type="CDD" id="cd02440">
    <property type="entry name" value="AdoMet_MTases"/>
    <property type="match status" value="1"/>
</dbReference>
<evidence type="ECO:0000256" key="4">
    <source>
        <dbReference type="ARBA" id="ARBA00022679"/>
    </source>
</evidence>
<dbReference type="eggNOG" id="COG2813">
    <property type="taxonomic scope" value="Bacteria"/>
</dbReference>
<dbReference type="InterPro" id="IPR007848">
    <property type="entry name" value="Small_mtfrase_dom"/>
</dbReference>
<dbReference type="PROSITE" id="PS00092">
    <property type="entry name" value="N6_MTASE"/>
    <property type="match status" value="1"/>
</dbReference>
<proteinExistence type="predicted"/>
<name>V4Q8L3_9CAUL</name>
<keyword evidence="5" id="KW-0949">S-adenosyl-L-methionine</keyword>
<keyword evidence="4" id="KW-0808">Transferase</keyword>
<gene>
    <name evidence="7" type="ORF">ABENE_03530</name>
</gene>
<dbReference type="GO" id="GO:0006364">
    <property type="term" value="P:rRNA processing"/>
    <property type="evidence" value="ECO:0007669"/>
    <property type="project" value="UniProtKB-KW"/>
</dbReference>
<dbReference type="GO" id="GO:0008170">
    <property type="term" value="F:N-methyltransferase activity"/>
    <property type="evidence" value="ECO:0007669"/>
    <property type="project" value="UniProtKB-ARBA"/>
</dbReference>
<evidence type="ECO:0000259" key="6">
    <source>
        <dbReference type="Pfam" id="PF05175"/>
    </source>
</evidence>
<evidence type="ECO:0000256" key="5">
    <source>
        <dbReference type="ARBA" id="ARBA00022691"/>
    </source>
</evidence>
<dbReference type="Gene3D" id="3.40.50.150">
    <property type="entry name" value="Vaccinia Virus protein VP39"/>
    <property type="match status" value="2"/>
</dbReference>
<keyword evidence="2" id="KW-0698">rRNA processing</keyword>
<evidence type="ECO:0000313" key="8">
    <source>
        <dbReference type="Proteomes" id="UP000017837"/>
    </source>
</evidence>
<dbReference type="PATRIC" id="fig|1121022.4.peg.699"/>
<keyword evidence="3" id="KW-0489">Methyltransferase</keyword>
<evidence type="ECO:0000313" key="7">
    <source>
        <dbReference type="EMBL" id="ESQ94175.1"/>
    </source>
</evidence>
<dbReference type="InterPro" id="IPR046977">
    <property type="entry name" value="RsmC/RlmG"/>
</dbReference>
<dbReference type="GO" id="GO:0003676">
    <property type="term" value="F:nucleic acid binding"/>
    <property type="evidence" value="ECO:0007669"/>
    <property type="project" value="InterPro"/>
</dbReference>
<reference evidence="7 8" key="1">
    <citation type="journal article" date="2014" name="Nature">
        <title>Sequential evolution of bacterial morphology by co-option of a developmental regulator.</title>
        <authorList>
            <person name="Jiang C."/>
            <person name="Brown P.J."/>
            <person name="Ducret A."/>
            <person name="Brun Y.V."/>
        </authorList>
    </citation>
    <scope>NUCLEOTIDE SEQUENCE [LARGE SCALE GENOMIC DNA]</scope>
    <source>
        <strain evidence="7 8">DSM 16100</strain>
    </source>
</reference>
<protein>
    <recommendedName>
        <fullName evidence="6">Methyltransferase small domain-containing protein</fullName>
    </recommendedName>
</protein>
<feature type="domain" description="Methyltransferase small" evidence="6">
    <location>
        <begin position="168"/>
        <end position="334"/>
    </location>
</feature>
<comment type="caution">
    <text evidence="7">The sequence shown here is derived from an EMBL/GenBank/DDBJ whole genome shotgun (WGS) entry which is preliminary data.</text>
</comment>
<evidence type="ECO:0000256" key="2">
    <source>
        <dbReference type="ARBA" id="ARBA00022552"/>
    </source>
</evidence>
<dbReference type="InterPro" id="IPR029063">
    <property type="entry name" value="SAM-dependent_MTases_sf"/>
</dbReference>
<accession>V4Q8L3</accession>
<dbReference type="Pfam" id="PF05175">
    <property type="entry name" value="MTS"/>
    <property type="match status" value="1"/>
</dbReference>
<dbReference type="GO" id="GO:0032259">
    <property type="term" value="P:methylation"/>
    <property type="evidence" value="ECO:0007669"/>
    <property type="project" value="UniProtKB-KW"/>
</dbReference>
<dbReference type="Proteomes" id="UP000017837">
    <property type="component" value="Unassembled WGS sequence"/>
</dbReference>
<evidence type="ECO:0000256" key="1">
    <source>
        <dbReference type="ARBA" id="ARBA00022490"/>
    </source>
</evidence>
<dbReference type="OrthoDB" id="9816072at2"/>
<dbReference type="STRING" id="1121022.GCA_000376105_01663"/>
<dbReference type="GO" id="GO:0008757">
    <property type="term" value="F:S-adenosylmethionine-dependent methyltransferase activity"/>
    <property type="evidence" value="ECO:0007669"/>
    <property type="project" value="InterPro"/>
</dbReference>
<dbReference type="SUPFAM" id="SSF53335">
    <property type="entry name" value="S-adenosyl-L-methionine-dependent methyltransferases"/>
    <property type="match status" value="1"/>
</dbReference>
<dbReference type="AlphaFoldDB" id="V4Q8L3"/>
<dbReference type="InterPro" id="IPR002052">
    <property type="entry name" value="DNA_methylase_N6_adenine_CS"/>
</dbReference>
<dbReference type="PANTHER" id="PTHR47816:SF4">
    <property type="entry name" value="RIBOSOMAL RNA SMALL SUBUNIT METHYLTRANSFERASE C"/>
    <property type="match status" value="1"/>
</dbReference>
<keyword evidence="8" id="KW-1185">Reference proteome</keyword>